<dbReference type="GeneID" id="9585706"/>
<dbReference type="AlphaFoldDB" id="D8PN24"/>
<gene>
    <name evidence="2" type="ORF">SCHCODRAFT_102315</name>
</gene>
<feature type="region of interest" description="Disordered" evidence="1">
    <location>
        <begin position="72"/>
        <end position="91"/>
    </location>
</feature>
<evidence type="ECO:0000313" key="3">
    <source>
        <dbReference type="Proteomes" id="UP000007431"/>
    </source>
</evidence>
<protein>
    <submittedName>
        <fullName evidence="2">Uncharacterized protein</fullName>
    </submittedName>
</protein>
<sequence>MHGLPAAAAHAAAHIARRVDRVQLVAVRRDGVDREDDALRAAGRTHNARAQLVRRERGSAAHIRILHQLREADEREAESDRSEVLGAGIEK</sequence>
<reference evidence="2 3" key="1">
    <citation type="journal article" date="2010" name="Nat. Biotechnol.">
        <title>Genome sequence of the model mushroom Schizophyllum commune.</title>
        <authorList>
            <person name="Ohm R.A."/>
            <person name="de Jong J.F."/>
            <person name="Lugones L.G."/>
            <person name="Aerts A."/>
            <person name="Kothe E."/>
            <person name="Stajich J.E."/>
            <person name="de Vries R.P."/>
            <person name="Record E."/>
            <person name="Levasseur A."/>
            <person name="Baker S.E."/>
            <person name="Bartholomew K.A."/>
            <person name="Coutinho P.M."/>
            <person name="Erdmann S."/>
            <person name="Fowler T.J."/>
            <person name="Gathman A.C."/>
            <person name="Lombard V."/>
            <person name="Henrissat B."/>
            <person name="Knabe N."/>
            <person name="Kuees U."/>
            <person name="Lilly W.W."/>
            <person name="Lindquist E."/>
            <person name="Lucas S."/>
            <person name="Magnuson J.K."/>
            <person name="Piumi F."/>
            <person name="Raudaskoski M."/>
            <person name="Salamov A."/>
            <person name="Schmutz J."/>
            <person name="Schwarze F.W.M.R."/>
            <person name="vanKuyk P.A."/>
            <person name="Horton J.S."/>
            <person name="Grigoriev I.V."/>
            <person name="Woesten H.A.B."/>
        </authorList>
    </citation>
    <scope>NUCLEOTIDE SEQUENCE [LARGE SCALE GENOMIC DNA]</scope>
    <source>
        <strain evidence="3">H4-8 / FGSC 9210</strain>
    </source>
</reference>
<dbReference type="InParanoid" id="D8PN24"/>
<dbReference type="VEuPathDB" id="FungiDB:SCHCODRAFT_01165515"/>
<dbReference type="EMBL" id="GL377302">
    <property type="protein sequence ID" value="EFJ02870.1"/>
    <property type="molecule type" value="Genomic_DNA"/>
</dbReference>
<dbReference type="Proteomes" id="UP000007431">
    <property type="component" value="Unassembled WGS sequence"/>
</dbReference>
<evidence type="ECO:0000313" key="2">
    <source>
        <dbReference type="EMBL" id="EFJ02870.1"/>
    </source>
</evidence>
<name>D8PN24_SCHCM</name>
<organism evidence="3">
    <name type="scientific">Schizophyllum commune (strain H4-8 / FGSC 9210)</name>
    <name type="common">Split gill fungus</name>
    <dbReference type="NCBI Taxonomy" id="578458"/>
    <lineage>
        <taxon>Eukaryota</taxon>
        <taxon>Fungi</taxon>
        <taxon>Dikarya</taxon>
        <taxon>Basidiomycota</taxon>
        <taxon>Agaricomycotina</taxon>
        <taxon>Agaricomycetes</taxon>
        <taxon>Agaricomycetidae</taxon>
        <taxon>Agaricales</taxon>
        <taxon>Schizophyllaceae</taxon>
        <taxon>Schizophyllum</taxon>
    </lineage>
</organism>
<dbReference type="RefSeq" id="XP_003037772.1">
    <property type="nucleotide sequence ID" value="XM_003037726.1"/>
</dbReference>
<keyword evidence="3" id="KW-1185">Reference proteome</keyword>
<proteinExistence type="predicted"/>
<evidence type="ECO:0000256" key="1">
    <source>
        <dbReference type="SAM" id="MobiDB-lite"/>
    </source>
</evidence>
<dbReference type="HOGENOM" id="CLU_2428316_0_0_1"/>
<feature type="non-terminal residue" evidence="2">
    <location>
        <position position="91"/>
    </location>
</feature>
<dbReference type="KEGG" id="scm:SCHCO_01165515"/>
<accession>D8PN24</accession>